<evidence type="ECO:0000256" key="7">
    <source>
        <dbReference type="ARBA" id="ARBA00023078"/>
    </source>
</evidence>
<dbReference type="AlphaFoldDB" id="A0A385LWF2"/>
<evidence type="ECO:0000256" key="9">
    <source>
        <dbReference type="ARBA" id="ARBA00046286"/>
    </source>
</evidence>
<dbReference type="EMBL" id="MH121054">
    <property type="protein sequence ID" value="AYA51699.1"/>
    <property type="molecule type" value="Genomic_DNA"/>
</dbReference>
<proteinExistence type="inferred from homology"/>
<dbReference type="GO" id="GO:0015979">
    <property type="term" value="P:photosynthesis"/>
    <property type="evidence" value="ECO:0007669"/>
    <property type="project" value="UniProtKB-UniRule"/>
</dbReference>
<comment type="similarity">
    <text evidence="2 10">Belongs to the Ycf4 family.</text>
</comment>
<keyword evidence="4 10" id="KW-0602">Photosynthesis</keyword>
<accession>A0A385LWF2</accession>
<feature type="transmembrane region" description="Helical" evidence="10">
    <location>
        <begin position="56"/>
        <end position="81"/>
    </location>
</feature>
<dbReference type="GO" id="GO:0009522">
    <property type="term" value="C:photosystem I"/>
    <property type="evidence" value="ECO:0007669"/>
    <property type="project" value="InterPro"/>
</dbReference>
<keyword evidence="11" id="KW-0150">Chloroplast</keyword>
<dbReference type="HAMAP" id="MF_00437">
    <property type="entry name" value="Ycf4"/>
    <property type="match status" value="1"/>
</dbReference>
<evidence type="ECO:0000256" key="10">
    <source>
        <dbReference type="HAMAP-Rule" id="MF_00437"/>
    </source>
</evidence>
<dbReference type="GO" id="GO:0009535">
    <property type="term" value="C:chloroplast thylakoid membrane"/>
    <property type="evidence" value="ECO:0007669"/>
    <property type="project" value="UniProtKB-SubCell"/>
</dbReference>
<comment type="subcellular location">
    <subcellularLocation>
        <location evidence="9">Plastid thylakoid membrane</location>
        <topology evidence="9">Multi-pass membrane protein</topology>
    </subcellularLocation>
    <subcellularLocation>
        <location evidence="10">Plastid</location>
        <location evidence="10">Chloroplast thylakoid membrane</location>
        <topology evidence="10">Multi-pass membrane protein</topology>
    </subcellularLocation>
</comment>
<dbReference type="GeneID" id="38333606"/>
<keyword evidence="6 10" id="KW-1133">Transmembrane helix</keyword>
<reference evidence="11" key="1">
    <citation type="journal article" date="2018" name="Mitochondrial DNA Part B Resour">
        <title>The complete chloroplast genome of Cuscuta pentagona Engelm.</title>
        <authorList>
            <person name="Park I."/>
            <person name="Yang S."/>
            <person name="Kim W.J."/>
            <person name="Noh P."/>
            <person name="Lee H.O."/>
            <person name="Moon B.C."/>
        </authorList>
    </citation>
    <scope>NUCLEOTIDE SEQUENCE</scope>
</reference>
<evidence type="ECO:0000256" key="6">
    <source>
        <dbReference type="ARBA" id="ARBA00022989"/>
    </source>
</evidence>
<name>A0A385LWF2_CUSPE</name>
<dbReference type="RefSeq" id="YP_009532298.1">
    <property type="nucleotide sequence ID" value="NC_039759.1"/>
</dbReference>
<dbReference type="InterPro" id="IPR003359">
    <property type="entry name" value="PSI_Ycf4_assembly"/>
</dbReference>
<dbReference type="PANTHER" id="PTHR33288:SF4">
    <property type="entry name" value="PHOTOSYSTEM I ASSEMBLY PROTEIN YCF4"/>
    <property type="match status" value="1"/>
</dbReference>
<keyword evidence="5 10" id="KW-0812">Transmembrane</keyword>
<evidence type="ECO:0000256" key="3">
    <source>
        <dbReference type="ARBA" id="ARBA00015395"/>
    </source>
</evidence>
<evidence type="ECO:0000256" key="8">
    <source>
        <dbReference type="ARBA" id="ARBA00023136"/>
    </source>
</evidence>
<gene>
    <name evidence="10 11" type="primary">ycf4</name>
</gene>
<dbReference type="Pfam" id="PF02392">
    <property type="entry name" value="Ycf4"/>
    <property type="match status" value="1"/>
</dbReference>
<evidence type="ECO:0000256" key="4">
    <source>
        <dbReference type="ARBA" id="ARBA00022531"/>
    </source>
</evidence>
<sequence>MSWRSEQIWIELIPGSRRGSNFLWAFILFFGSLEFILVGTASYLSQNLIAFFPQGMVMTFYGISGLFISLYLLSMLFWNVGGGYDQFDKTRGIICIFRWVFPGRNRRLLLRFFMKDIRSIRIEVKEGFYTRRVLYMDIRGQKAIPLTRTDEVLTPVEIEKKAAELASFLCVPIEVL</sequence>
<dbReference type="PANTHER" id="PTHR33288">
    <property type="match status" value="1"/>
</dbReference>
<protein>
    <recommendedName>
        <fullName evidence="3 10">Photosystem I assembly protein Ycf4</fullName>
    </recommendedName>
</protein>
<keyword evidence="11" id="KW-0934">Plastid</keyword>
<evidence type="ECO:0000256" key="1">
    <source>
        <dbReference type="ARBA" id="ARBA00002862"/>
    </source>
</evidence>
<keyword evidence="8 10" id="KW-0472">Membrane</keyword>
<organism evidence="11">
    <name type="scientific">Cuscuta pentagona</name>
    <name type="common">Five-angled dodder</name>
    <dbReference type="NCBI Taxonomy" id="112407"/>
    <lineage>
        <taxon>Eukaryota</taxon>
        <taxon>Viridiplantae</taxon>
        <taxon>Streptophyta</taxon>
        <taxon>Embryophyta</taxon>
        <taxon>Tracheophyta</taxon>
        <taxon>Spermatophyta</taxon>
        <taxon>Magnoliopsida</taxon>
        <taxon>eudicotyledons</taxon>
        <taxon>Gunneridae</taxon>
        <taxon>Pentapetalae</taxon>
        <taxon>asterids</taxon>
        <taxon>lamiids</taxon>
        <taxon>Solanales</taxon>
        <taxon>Convolvulaceae</taxon>
        <taxon>Cuscuteae</taxon>
        <taxon>Cuscuta</taxon>
        <taxon>Cuscuta subgen. Grammica</taxon>
        <taxon>Cuscuta sect. Cleistogrammica</taxon>
    </lineage>
</organism>
<comment type="function">
    <text evidence="1 10">Seems to be required for the assembly of the photosystem I complex.</text>
</comment>
<evidence type="ECO:0000256" key="5">
    <source>
        <dbReference type="ARBA" id="ARBA00022692"/>
    </source>
</evidence>
<evidence type="ECO:0000313" key="11">
    <source>
        <dbReference type="EMBL" id="AYA51699.1"/>
    </source>
</evidence>
<keyword evidence="7 10" id="KW-0793">Thylakoid</keyword>
<evidence type="ECO:0000256" key="2">
    <source>
        <dbReference type="ARBA" id="ARBA00008198"/>
    </source>
</evidence>
<feature type="transmembrane region" description="Helical" evidence="10">
    <location>
        <begin position="21"/>
        <end position="44"/>
    </location>
</feature>
<geneLocation type="chloroplast" evidence="11"/>